<evidence type="ECO:0000256" key="1">
    <source>
        <dbReference type="SAM" id="MobiDB-lite"/>
    </source>
</evidence>
<dbReference type="RefSeq" id="WP_345927743.1">
    <property type="nucleotide sequence ID" value="NZ_JBDIVF010000004.1"/>
</dbReference>
<organism evidence="3 4">
    <name type="scientific">Uliginosibacterium paludis</name>
    <dbReference type="NCBI Taxonomy" id="1615952"/>
    <lineage>
        <taxon>Bacteria</taxon>
        <taxon>Pseudomonadati</taxon>
        <taxon>Pseudomonadota</taxon>
        <taxon>Betaproteobacteria</taxon>
        <taxon>Rhodocyclales</taxon>
        <taxon>Zoogloeaceae</taxon>
        <taxon>Uliginosibacterium</taxon>
    </lineage>
</organism>
<dbReference type="Proteomes" id="UP001548590">
    <property type="component" value="Unassembled WGS sequence"/>
</dbReference>
<name>A0ABV2CRM8_9RHOO</name>
<gene>
    <name evidence="3" type="ORF">ABVT11_12100</name>
</gene>
<keyword evidence="2" id="KW-0732">Signal</keyword>
<feature type="compositionally biased region" description="Low complexity" evidence="1">
    <location>
        <begin position="88"/>
        <end position="109"/>
    </location>
</feature>
<sequence>MTSTTKRVGSIGLILVQLWATAVFAQASCPATSSLGSVFSTLPGGSITFTGDAGGACNITFYGNSEVNTTTLTQPGSNSGNTCKTFMTQQQATSNTTTTKLTSSGNTRTGPELTTFSESQETLVLEAWTNSLTYKTTSTGPSTTVSFVNGVGTITTASGSKITVAMTGTENGFHYYTLPGGDYGEIAWQNISTSQFGGYVFSGPIRAKYIHGSNCNDSGSGHGVPSGFGVGLSFAQDVTTADPYYRQQNYINRMTLGDGCAINVAGPGRTTLNILGKESVASTSVTGFKLGQSNSCVNFTYAECQHQNKTWADMESQHPERLQFNLYNGDFENSDRLSFAAGVYVPNGDFKMTAASGTSIVGEVLAKSVYNTQNNSGSQFFSKSTATTTLQTAAYSLTPPVTAGSVVNTGDFVYRAMQNDYRADGVTPGTSGHLKAFTLNADSTHSTTPSWDAAALMTTTQRASLIKTETDSWASSTVDFQTLGSSGACVIDPTATACRQSNDPRDPTSLVGVPWRVVPIVVGDSVLFATDDGVLYSINKQTGALNWGWIPRAVLSMANETGSAVTMATRHPWGQINGMTVIKSESGTQVTRTYITGTALGGQLHFAIEVSTDAASLVRVAWIDMVSGEYSPGSLIPYMDNRSGNENSWPGVVGRPYGGAAPTGNLAEDGKVAYVRGNKLFIREVDGSGTAPAGVTFTSGSEAPVAGASVPVPTVTSNLAYRDDSNIYFGAGDGKVYSSTSSGSLGSLSAGVAGVSLGTDPVWYVNTSRLVSSSGSALMLMAQTKRRVNMLKFTNDAWSLVWWTGLATDGTGESSAAAVEKITAASSENAYLSAPASITSGGVVLYYTTKPSSCVSNAYAFGPLKLEDGSSAISNSQFKLDTMNSLTNRIGDGEATGGTQVKINGKQGVLTGSSGTSTSSGQTAAITRNTTSNHQRLNWRELTNFF</sequence>
<feature type="chain" id="PRO_5046396416" description="PQQ-binding-like beta-propeller repeat protein" evidence="2">
    <location>
        <begin position="26"/>
        <end position="946"/>
    </location>
</feature>
<keyword evidence="4" id="KW-1185">Reference proteome</keyword>
<feature type="signal peptide" evidence="2">
    <location>
        <begin position="1"/>
        <end position="25"/>
    </location>
</feature>
<accession>A0ABV2CRM8</accession>
<proteinExistence type="predicted"/>
<evidence type="ECO:0008006" key="5">
    <source>
        <dbReference type="Google" id="ProtNLM"/>
    </source>
</evidence>
<feature type="region of interest" description="Disordered" evidence="1">
    <location>
        <begin position="88"/>
        <end position="112"/>
    </location>
</feature>
<dbReference type="SUPFAM" id="SSF50998">
    <property type="entry name" value="Quinoprotein alcohol dehydrogenase-like"/>
    <property type="match status" value="1"/>
</dbReference>
<evidence type="ECO:0000313" key="4">
    <source>
        <dbReference type="Proteomes" id="UP001548590"/>
    </source>
</evidence>
<dbReference type="InterPro" id="IPR011047">
    <property type="entry name" value="Quinoprotein_ADH-like_sf"/>
</dbReference>
<evidence type="ECO:0000313" key="3">
    <source>
        <dbReference type="EMBL" id="MET1490569.1"/>
    </source>
</evidence>
<comment type="caution">
    <text evidence="3">The sequence shown here is derived from an EMBL/GenBank/DDBJ whole genome shotgun (WGS) entry which is preliminary data.</text>
</comment>
<dbReference type="EMBL" id="JBEWLZ010000006">
    <property type="protein sequence ID" value="MET1490569.1"/>
    <property type="molecule type" value="Genomic_DNA"/>
</dbReference>
<evidence type="ECO:0000256" key="2">
    <source>
        <dbReference type="SAM" id="SignalP"/>
    </source>
</evidence>
<protein>
    <recommendedName>
        <fullName evidence="5">PQQ-binding-like beta-propeller repeat protein</fullName>
    </recommendedName>
</protein>
<reference evidence="3 4" key="1">
    <citation type="submission" date="2024-07" db="EMBL/GenBank/DDBJ databases">
        <title>Uliginosibacterium paludis KCTC:42655.</title>
        <authorList>
            <person name="Kim M.K."/>
        </authorList>
    </citation>
    <scope>NUCLEOTIDE SEQUENCE [LARGE SCALE GENOMIC DNA]</scope>
    <source>
        <strain evidence="3 4">KCTC 42655</strain>
    </source>
</reference>